<feature type="compositionally biased region" description="Polar residues" evidence="1">
    <location>
        <begin position="698"/>
        <end position="715"/>
    </location>
</feature>
<reference evidence="3 4" key="1">
    <citation type="journal article" date="2021" name="Elife">
        <title>Chloroplast acquisition without the gene transfer in kleptoplastic sea slugs, Plakobranchus ocellatus.</title>
        <authorList>
            <person name="Maeda T."/>
            <person name="Takahashi S."/>
            <person name="Yoshida T."/>
            <person name="Shimamura S."/>
            <person name="Takaki Y."/>
            <person name="Nagai Y."/>
            <person name="Toyoda A."/>
            <person name="Suzuki Y."/>
            <person name="Arimoto A."/>
            <person name="Ishii H."/>
            <person name="Satoh N."/>
            <person name="Nishiyama T."/>
            <person name="Hasebe M."/>
            <person name="Maruyama T."/>
            <person name="Minagawa J."/>
            <person name="Obokata J."/>
            <person name="Shigenobu S."/>
        </authorList>
    </citation>
    <scope>NUCLEOTIDE SEQUENCE [LARGE SCALE GENOMIC DNA]</scope>
</reference>
<feature type="compositionally biased region" description="Basic and acidic residues" evidence="1">
    <location>
        <begin position="438"/>
        <end position="448"/>
    </location>
</feature>
<dbReference type="Proteomes" id="UP000735302">
    <property type="component" value="Unassembled WGS sequence"/>
</dbReference>
<gene>
    <name evidence="3" type="ORF">PoB_006757900</name>
</gene>
<dbReference type="AlphaFoldDB" id="A0AAV4DA76"/>
<sequence>VHSNKANVLLCRICEKDHDTRYSLKEHMRRNHNACEMPYSCQLCMFRSSMYSDVVDHFKKKHANSSSLLCLYCLKVVNVRFISQGWAQTLNYYNHLVKHQNLEGQVTDTEITVISFVKGKALTAVTQELSFRTRGRSLMPVCSTSWAWLRRIPWLTLLRVSNLNAFETIRARRPSLLRDSDKKAFKNVLKKEPGSPQPDQELDTEAADDDDKPAEGMETEKKEVETTAEAEMDKKDDQSAEEKIDTAVGQVLEKDDEDVDETSATADEKVEDAEEKMDAEGCLEQRKDGEERKSEDGEGKKEEATVMEDKGVLQTCTGGEDTAVTQQTEPSKTQPVGEEEREDAWQSDGSNKERHSNSNVHIRPSDNLENKGQSEDAKTDDDSKTAESSLQSNLIADYGSSGDEGEEMNVDKTAATEETESKRNEDTMEEMIPGTDQDDVKQERREVASLEGENQPSGDATEFQRQLEETNDSTVDSQSEMPTNMSVEESENLNEGGEMLSGFQAEEESTVDTSDAAYNDNDKSASTSPKASSVGGRASDVDMNGDVVGGQPRSRELDVSTLDSLGEGSSDARDWTGKFPHREINVEPGDEMARSGGLAGALSEGVFVSKEQREDTEEMLLHSSGREEDRSVDSTTEVSALEIGHPGEFEEDSTQPNGSMTEAGAEDLNEDFSHEGSNMGDSTGEVMEKHTAADEDSTQGSQLSDSMVRDTTTSVGDVGEMVSREAASPIKSLNSENRDDGITKQSATQGDESLQNVEDEEGTRPEEEVEDSYLEQEKFKAESELQERAGDTREGAPVSSGNDQEEVRLVGVEQEPSAMSFTSEPFSASAESVDVKPSKSETSVRSGESRDRSRSRSRDRSRHRSRSRSRRSRDRRSRSRDRRSRSRDRRSRSRDRRSRSRDRQRERDWERRKERDRYHRDRDRDRHYDRDRHRDRRDRSRDRERDRDRDYHRYRDDRRYR</sequence>
<feature type="compositionally biased region" description="Polar residues" evidence="1">
    <location>
        <begin position="743"/>
        <end position="756"/>
    </location>
</feature>
<feature type="domain" description="C2H2-type" evidence="2">
    <location>
        <begin position="39"/>
        <end position="62"/>
    </location>
</feature>
<feature type="compositionally biased region" description="Basic and acidic residues" evidence="1">
    <location>
        <begin position="901"/>
        <end position="948"/>
    </location>
</feature>
<comment type="caution">
    <text evidence="3">The sequence shown here is derived from an EMBL/GenBank/DDBJ whole genome shotgun (WGS) entry which is preliminary data.</text>
</comment>
<feature type="region of interest" description="Disordered" evidence="1">
    <location>
        <begin position="187"/>
        <end position="948"/>
    </location>
</feature>
<feature type="compositionally biased region" description="Basic residues" evidence="1">
    <location>
        <begin position="859"/>
        <end position="900"/>
    </location>
</feature>
<feature type="non-terminal residue" evidence="3">
    <location>
        <position position="1"/>
    </location>
</feature>
<evidence type="ECO:0000256" key="1">
    <source>
        <dbReference type="SAM" id="MobiDB-lite"/>
    </source>
</evidence>
<feature type="compositionally biased region" description="Polar residues" evidence="1">
    <location>
        <begin position="323"/>
        <end position="334"/>
    </location>
</feature>
<name>A0AAV4DA76_9GAST</name>
<protein>
    <submittedName>
        <fullName evidence="3">Pogo transposable element with znf domain</fullName>
    </submittedName>
</protein>
<feature type="compositionally biased region" description="Basic and acidic residues" evidence="1">
    <location>
        <begin position="276"/>
        <end position="311"/>
    </location>
</feature>
<evidence type="ECO:0000313" key="4">
    <source>
        <dbReference type="Proteomes" id="UP000735302"/>
    </source>
</evidence>
<feature type="compositionally biased region" description="Acidic residues" evidence="1">
    <location>
        <begin position="200"/>
        <end position="212"/>
    </location>
</feature>
<feature type="compositionally biased region" description="Basic and acidic residues" evidence="1">
    <location>
        <begin position="775"/>
        <end position="794"/>
    </location>
</feature>
<dbReference type="Gene3D" id="3.30.160.60">
    <property type="entry name" value="Classic Zinc Finger"/>
    <property type="match status" value="1"/>
</dbReference>
<dbReference type="SMART" id="SM00355">
    <property type="entry name" value="ZnF_C2H2"/>
    <property type="match status" value="2"/>
</dbReference>
<feature type="domain" description="C2H2-type" evidence="2">
    <location>
        <begin position="9"/>
        <end position="32"/>
    </location>
</feature>
<evidence type="ECO:0000259" key="2">
    <source>
        <dbReference type="SMART" id="SM00355"/>
    </source>
</evidence>
<keyword evidence="4" id="KW-1185">Reference proteome</keyword>
<dbReference type="EMBL" id="BLXT01007665">
    <property type="protein sequence ID" value="GFO41074.1"/>
    <property type="molecule type" value="Genomic_DNA"/>
</dbReference>
<accession>A0AAV4DA76</accession>
<feature type="compositionally biased region" description="Basic and acidic residues" evidence="1">
    <location>
        <begin position="847"/>
        <end position="858"/>
    </location>
</feature>
<proteinExistence type="predicted"/>
<feature type="compositionally biased region" description="Basic and acidic residues" evidence="1">
    <location>
        <begin position="570"/>
        <end position="585"/>
    </location>
</feature>
<evidence type="ECO:0000313" key="3">
    <source>
        <dbReference type="EMBL" id="GFO41074.1"/>
    </source>
</evidence>
<feature type="compositionally biased region" description="Polar residues" evidence="1">
    <location>
        <begin position="472"/>
        <end position="487"/>
    </location>
</feature>
<feature type="compositionally biased region" description="Polar residues" evidence="1">
    <location>
        <begin position="817"/>
        <end position="830"/>
    </location>
</feature>
<feature type="compositionally biased region" description="Acidic residues" evidence="1">
    <location>
        <begin position="757"/>
        <end position="774"/>
    </location>
</feature>
<feature type="compositionally biased region" description="Basic and acidic residues" evidence="1">
    <location>
        <begin position="213"/>
        <end position="245"/>
    </location>
</feature>
<feature type="compositionally biased region" description="Basic and acidic residues" evidence="1">
    <location>
        <begin position="363"/>
        <end position="385"/>
    </location>
</feature>
<dbReference type="InterPro" id="IPR013087">
    <property type="entry name" value="Znf_C2H2_type"/>
</dbReference>
<organism evidence="3 4">
    <name type="scientific">Plakobranchus ocellatus</name>
    <dbReference type="NCBI Taxonomy" id="259542"/>
    <lineage>
        <taxon>Eukaryota</taxon>
        <taxon>Metazoa</taxon>
        <taxon>Spiralia</taxon>
        <taxon>Lophotrochozoa</taxon>
        <taxon>Mollusca</taxon>
        <taxon>Gastropoda</taxon>
        <taxon>Heterobranchia</taxon>
        <taxon>Euthyneura</taxon>
        <taxon>Panpulmonata</taxon>
        <taxon>Sacoglossa</taxon>
        <taxon>Placobranchoidea</taxon>
        <taxon>Plakobranchidae</taxon>
        <taxon>Plakobranchus</taxon>
    </lineage>
</organism>